<evidence type="ECO:0000256" key="11">
    <source>
        <dbReference type="PIRNR" id="PIRNR001461"/>
    </source>
</evidence>
<feature type="binding site" evidence="10 13">
    <location>
        <position position="175"/>
    </location>
    <ligand>
        <name>a divalent metal cation</name>
        <dbReference type="ChEBI" id="CHEBI:60240"/>
    </ligand>
</feature>
<evidence type="ECO:0000313" key="15">
    <source>
        <dbReference type="EMBL" id="MBC5724844.1"/>
    </source>
</evidence>
<comment type="catalytic activity">
    <reaction evidence="1 10 11">
        <text>D-ribulose 5-phosphate = D-xylulose 5-phosphate</text>
        <dbReference type="Rhea" id="RHEA:13677"/>
        <dbReference type="ChEBI" id="CHEBI:57737"/>
        <dbReference type="ChEBI" id="CHEBI:58121"/>
        <dbReference type="EC" id="5.1.3.1"/>
    </reaction>
</comment>
<keyword evidence="9 10" id="KW-0413">Isomerase</keyword>
<dbReference type="SUPFAM" id="SSF51366">
    <property type="entry name" value="Ribulose-phoshate binding barrel"/>
    <property type="match status" value="1"/>
</dbReference>
<evidence type="ECO:0000256" key="5">
    <source>
        <dbReference type="ARBA" id="ARBA00001954"/>
    </source>
</evidence>
<evidence type="ECO:0000256" key="8">
    <source>
        <dbReference type="ARBA" id="ARBA00022723"/>
    </source>
</evidence>
<dbReference type="NCBIfam" id="NF004076">
    <property type="entry name" value="PRK05581.1-4"/>
    <property type="match status" value="1"/>
</dbReference>
<evidence type="ECO:0000256" key="10">
    <source>
        <dbReference type="HAMAP-Rule" id="MF_02227"/>
    </source>
</evidence>
<dbReference type="PROSITE" id="PS01085">
    <property type="entry name" value="RIBUL_P_3_EPIMER_1"/>
    <property type="match status" value="1"/>
</dbReference>
<dbReference type="InterPro" id="IPR026019">
    <property type="entry name" value="Ribul_P_3_epim"/>
</dbReference>
<keyword evidence="13" id="KW-0862">Zinc</keyword>
<dbReference type="EC" id="5.1.3.1" evidence="7 10"/>
<dbReference type="GO" id="GO:0004750">
    <property type="term" value="F:D-ribulose-phosphate 3-epimerase activity"/>
    <property type="evidence" value="ECO:0007669"/>
    <property type="project" value="UniProtKB-UniRule"/>
</dbReference>
<keyword evidence="13" id="KW-0170">Cobalt</keyword>
<dbReference type="PANTHER" id="PTHR11749">
    <property type="entry name" value="RIBULOSE-5-PHOSPHATE-3-EPIMERASE"/>
    <property type="match status" value="1"/>
</dbReference>
<dbReference type="NCBIfam" id="TIGR01163">
    <property type="entry name" value="rpe"/>
    <property type="match status" value="1"/>
</dbReference>
<evidence type="ECO:0000256" key="13">
    <source>
        <dbReference type="PIRSR" id="PIRSR001461-2"/>
    </source>
</evidence>
<feature type="binding site" evidence="10">
    <location>
        <begin position="175"/>
        <end position="177"/>
    </location>
    <ligand>
        <name>substrate</name>
    </ligand>
</feature>
<dbReference type="GO" id="GO:0006098">
    <property type="term" value="P:pentose-phosphate shunt"/>
    <property type="evidence" value="ECO:0007669"/>
    <property type="project" value="UniProtKB-UniRule"/>
</dbReference>
<protein>
    <recommendedName>
        <fullName evidence="7 10">Ribulose-phosphate 3-epimerase</fullName>
        <ecNumber evidence="7 10">5.1.3.1</ecNumber>
    </recommendedName>
</protein>
<comment type="pathway">
    <text evidence="10">Carbohydrate degradation.</text>
</comment>
<evidence type="ECO:0000313" key="16">
    <source>
        <dbReference type="Proteomes" id="UP000606499"/>
    </source>
</evidence>
<dbReference type="Pfam" id="PF00834">
    <property type="entry name" value="Ribul_P_3_epim"/>
    <property type="match status" value="1"/>
</dbReference>
<feature type="active site" description="Proton acceptor" evidence="10 12">
    <location>
        <position position="35"/>
    </location>
</feature>
<feature type="binding site" evidence="10 14">
    <location>
        <position position="66"/>
    </location>
    <ligand>
        <name>substrate</name>
    </ligand>
</feature>
<feature type="binding site" evidence="10 14">
    <location>
        <begin position="197"/>
        <end position="198"/>
    </location>
    <ligand>
        <name>substrate</name>
    </ligand>
</feature>
<dbReference type="CDD" id="cd00429">
    <property type="entry name" value="RPE"/>
    <property type="match status" value="1"/>
</dbReference>
<reference evidence="15" key="1">
    <citation type="submission" date="2020-08" db="EMBL/GenBank/DDBJ databases">
        <title>Genome public.</title>
        <authorList>
            <person name="Liu C."/>
            <person name="Sun Q."/>
        </authorList>
    </citation>
    <scope>NUCLEOTIDE SEQUENCE</scope>
    <source>
        <strain evidence="15">NSJ-28</strain>
    </source>
</reference>
<keyword evidence="8 10" id="KW-0479">Metal-binding</keyword>
<feature type="active site" description="Proton donor" evidence="10 12">
    <location>
        <position position="175"/>
    </location>
</feature>
<comment type="caution">
    <text evidence="15">The sequence shown here is derived from an EMBL/GenBank/DDBJ whole genome shotgun (WGS) entry which is preliminary data.</text>
</comment>
<feature type="binding site" evidence="14">
    <location>
        <position position="177"/>
    </location>
    <ligand>
        <name>substrate</name>
    </ligand>
</feature>
<proteinExistence type="inferred from homology"/>
<comment type="cofactor">
    <cofactor evidence="3">
        <name>Co(2+)</name>
        <dbReference type="ChEBI" id="CHEBI:48828"/>
    </cofactor>
</comment>
<dbReference type="GO" id="GO:0005737">
    <property type="term" value="C:cytoplasm"/>
    <property type="evidence" value="ECO:0007669"/>
    <property type="project" value="UniProtKB-ARBA"/>
</dbReference>
<feature type="binding site" evidence="10 13">
    <location>
        <position position="66"/>
    </location>
    <ligand>
        <name>a divalent metal cation</name>
        <dbReference type="ChEBI" id="CHEBI:60240"/>
    </ligand>
</feature>
<dbReference type="AlphaFoldDB" id="A0A923RVE2"/>
<dbReference type="GO" id="GO:0046872">
    <property type="term" value="F:metal ion binding"/>
    <property type="evidence" value="ECO:0007669"/>
    <property type="project" value="UniProtKB-UniRule"/>
</dbReference>
<keyword evidence="13" id="KW-0464">Manganese</keyword>
<evidence type="ECO:0000256" key="9">
    <source>
        <dbReference type="ARBA" id="ARBA00023235"/>
    </source>
</evidence>
<accession>A0A923RVE2</accession>
<dbReference type="InterPro" id="IPR000056">
    <property type="entry name" value="Ribul_P_3_epim-like"/>
</dbReference>
<dbReference type="InterPro" id="IPR011060">
    <property type="entry name" value="RibuloseP-bd_barrel"/>
</dbReference>
<comment type="function">
    <text evidence="10">Catalyzes the reversible epimerization of D-ribulose 5-phosphate to D-xylulose 5-phosphate.</text>
</comment>
<dbReference type="PROSITE" id="PS01086">
    <property type="entry name" value="RIBUL_P_3_EPIMER_2"/>
    <property type="match status" value="1"/>
</dbReference>
<comment type="cofactor">
    <cofactor evidence="4">
        <name>Zn(2+)</name>
        <dbReference type="ChEBI" id="CHEBI:29105"/>
    </cofactor>
</comment>
<evidence type="ECO:0000256" key="12">
    <source>
        <dbReference type="PIRSR" id="PIRSR001461-1"/>
    </source>
</evidence>
<comment type="cofactor">
    <cofactor evidence="5">
        <name>Fe(2+)</name>
        <dbReference type="ChEBI" id="CHEBI:29033"/>
    </cofactor>
</comment>
<sequence length="227" mass="24140">MEIKLSPSILSADFANLARDIKIATDAGAEYVHVDVMDGHFVPNITIGAPVVKALRKATDKVLDVHLMISDPDRYLDDFIKAGSDIITVHYESNGDTLEQLKKIKAAGVKASCTIKPGTPADVLFPLLPYCDMVLIMTVEPGFGGQGFIPECMDKIRTVRAEIQKHGYPCELEIDGGAKLNNTVDIVAAGADVIVAGSAVFGGDIAANVKGFHQAFAEGAAKAAWTK</sequence>
<feature type="binding site" evidence="10 14">
    <location>
        <position position="8"/>
    </location>
    <ligand>
        <name>substrate</name>
    </ligand>
</feature>
<dbReference type="Proteomes" id="UP000606499">
    <property type="component" value="Unassembled WGS sequence"/>
</dbReference>
<comment type="cofactor">
    <cofactor evidence="2">
        <name>Mn(2+)</name>
        <dbReference type="ChEBI" id="CHEBI:29035"/>
    </cofactor>
</comment>
<evidence type="ECO:0000256" key="3">
    <source>
        <dbReference type="ARBA" id="ARBA00001941"/>
    </source>
</evidence>
<dbReference type="EMBL" id="JACOPL010000004">
    <property type="protein sequence ID" value="MBC5724844.1"/>
    <property type="molecule type" value="Genomic_DNA"/>
</dbReference>
<dbReference type="PIRSF" id="PIRSF001461">
    <property type="entry name" value="RPE"/>
    <property type="match status" value="1"/>
</dbReference>
<feature type="binding site" evidence="10 13">
    <location>
        <position position="35"/>
    </location>
    <ligand>
        <name>a divalent metal cation</name>
        <dbReference type="ChEBI" id="CHEBI:60240"/>
    </ligand>
</feature>
<feature type="binding site" evidence="10 14">
    <location>
        <begin position="142"/>
        <end position="145"/>
    </location>
    <ligand>
        <name>substrate</name>
    </ligand>
</feature>
<dbReference type="InterPro" id="IPR013785">
    <property type="entry name" value="Aldolase_TIM"/>
</dbReference>
<dbReference type="GO" id="GO:0019323">
    <property type="term" value="P:pentose catabolic process"/>
    <property type="evidence" value="ECO:0007669"/>
    <property type="project" value="UniProtKB-UniRule"/>
</dbReference>
<dbReference type="HAMAP" id="MF_02227">
    <property type="entry name" value="RPE"/>
    <property type="match status" value="1"/>
</dbReference>
<keyword evidence="10 11" id="KW-0119">Carbohydrate metabolism</keyword>
<comment type="cofactor">
    <cofactor evidence="10 13">
        <name>a divalent metal cation</name>
        <dbReference type="ChEBI" id="CHEBI:60240"/>
    </cofactor>
    <text evidence="10 13">Binds 1 divalent metal cation per subunit.</text>
</comment>
<organism evidence="15 16">
    <name type="scientific">Agathobaculum faecis</name>
    <dbReference type="NCBI Taxonomy" id="2763013"/>
    <lineage>
        <taxon>Bacteria</taxon>
        <taxon>Bacillati</taxon>
        <taxon>Bacillota</taxon>
        <taxon>Clostridia</taxon>
        <taxon>Eubacteriales</taxon>
        <taxon>Butyricicoccaceae</taxon>
        <taxon>Agathobaculum</taxon>
    </lineage>
</organism>
<gene>
    <name evidence="10 15" type="primary">rpe</name>
    <name evidence="15" type="ORF">H8S45_05155</name>
</gene>
<evidence type="ECO:0000256" key="4">
    <source>
        <dbReference type="ARBA" id="ARBA00001947"/>
    </source>
</evidence>
<dbReference type="Gene3D" id="3.20.20.70">
    <property type="entry name" value="Aldolase class I"/>
    <property type="match status" value="1"/>
</dbReference>
<comment type="similarity">
    <text evidence="6 10 11">Belongs to the ribulose-phosphate 3-epimerase family.</text>
</comment>
<evidence type="ECO:0000256" key="1">
    <source>
        <dbReference type="ARBA" id="ARBA00001782"/>
    </source>
</evidence>
<evidence type="ECO:0000256" key="7">
    <source>
        <dbReference type="ARBA" id="ARBA00013188"/>
    </source>
</evidence>
<feature type="binding site" evidence="10 13">
    <location>
        <position position="33"/>
    </location>
    <ligand>
        <name>a divalent metal cation</name>
        <dbReference type="ChEBI" id="CHEBI:60240"/>
    </ligand>
</feature>
<dbReference type="RefSeq" id="WP_147573823.1">
    <property type="nucleotide sequence ID" value="NZ_JACOPL010000004.1"/>
</dbReference>
<evidence type="ECO:0000256" key="14">
    <source>
        <dbReference type="PIRSR" id="PIRSR001461-3"/>
    </source>
</evidence>
<dbReference type="FunFam" id="3.20.20.70:FF:000004">
    <property type="entry name" value="Ribulose-phosphate 3-epimerase"/>
    <property type="match status" value="1"/>
</dbReference>
<evidence type="ECO:0000256" key="2">
    <source>
        <dbReference type="ARBA" id="ARBA00001936"/>
    </source>
</evidence>
<evidence type="ECO:0000256" key="6">
    <source>
        <dbReference type="ARBA" id="ARBA00009541"/>
    </source>
</evidence>
<name>A0A923RVE2_9FIRM</name>
<keyword evidence="16" id="KW-1185">Reference proteome</keyword>